<dbReference type="CDD" id="cd03257">
    <property type="entry name" value="ABC_NikE_OppD_transporters"/>
    <property type="match status" value="1"/>
</dbReference>
<feature type="domain" description="ABC transporter" evidence="4">
    <location>
        <begin position="5"/>
        <end position="246"/>
    </location>
</feature>
<dbReference type="InterPro" id="IPR013563">
    <property type="entry name" value="Oligopep_ABC_C"/>
</dbReference>
<name>A0AAQ4CV63_9CREN</name>
<dbReference type="InterPro" id="IPR003593">
    <property type="entry name" value="AAA+_ATPase"/>
</dbReference>
<evidence type="ECO:0000256" key="2">
    <source>
        <dbReference type="ARBA" id="ARBA00022741"/>
    </source>
</evidence>
<dbReference type="InterPro" id="IPR027417">
    <property type="entry name" value="P-loop_NTPase"/>
</dbReference>
<dbReference type="SMART" id="SM00382">
    <property type="entry name" value="AAA"/>
    <property type="match status" value="1"/>
</dbReference>
<proteinExistence type="predicted"/>
<keyword evidence="3 5" id="KW-0067">ATP-binding</keyword>
<keyword evidence="6" id="KW-1185">Reference proteome</keyword>
<dbReference type="EMBL" id="AP025226">
    <property type="protein sequence ID" value="BDB99694.1"/>
    <property type="molecule type" value="Genomic_DNA"/>
</dbReference>
<evidence type="ECO:0000256" key="1">
    <source>
        <dbReference type="ARBA" id="ARBA00022448"/>
    </source>
</evidence>
<dbReference type="Proteomes" id="UP001319921">
    <property type="component" value="Chromosome"/>
</dbReference>
<dbReference type="InterPro" id="IPR017871">
    <property type="entry name" value="ABC_transporter-like_CS"/>
</dbReference>
<dbReference type="RefSeq" id="WP_229570139.1">
    <property type="nucleotide sequence ID" value="NZ_AP025226.1"/>
</dbReference>
<evidence type="ECO:0000256" key="3">
    <source>
        <dbReference type="ARBA" id="ARBA00022840"/>
    </source>
</evidence>
<evidence type="ECO:0000313" key="5">
    <source>
        <dbReference type="EMBL" id="BDB99694.1"/>
    </source>
</evidence>
<dbReference type="GO" id="GO:0015833">
    <property type="term" value="P:peptide transport"/>
    <property type="evidence" value="ECO:0007669"/>
    <property type="project" value="InterPro"/>
</dbReference>
<evidence type="ECO:0000259" key="4">
    <source>
        <dbReference type="PROSITE" id="PS50893"/>
    </source>
</evidence>
<dbReference type="NCBIfam" id="TIGR01727">
    <property type="entry name" value="oligo_HPY"/>
    <property type="match status" value="1"/>
</dbReference>
<dbReference type="Gene3D" id="3.40.50.300">
    <property type="entry name" value="P-loop containing nucleotide triphosphate hydrolases"/>
    <property type="match status" value="1"/>
</dbReference>
<accession>A0AAQ4CV63</accession>
<dbReference type="PROSITE" id="PS00211">
    <property type="entry name" value="ABC_TRANSPORTER_1"/>
    <property type="match status" value="1"/>
</dbReference>
<dbReference type="Pfam" id="PF08352">
    <property type="entry name" value="oligo_HPY"/>
    <property type="match status" value="1"/>
</dbReference>
<dbReference type="PANTHER" id="PTHR43230">
    <property type="entry name" value="ABC-TYPE DIPEPTIDE/OLIGOPEPTIDE TRANSPORT SYSTEM, ATPASE COMPONENT"/>
    <property type="match status" value="1"/>
</dbReference>
<organism evidence="5 6">
    <name type="scientific">Saccharolobus caldissimus</name>
    <dbReference type="NCBI Taxonomy" id="1702097"/>
    <lineage>
        <taxon>Archaea</taxon>
        <taxon>Thermoproteota</taxon>
        <taxon>Thermoprotei</taxon>
        <taxon>Sulfolobales</taxon>
        <taxon>Sulfolobaceae</taxon>
        <taxon>Saccharolobus</taxon>
    </lineage>
</organism>
<dbReference type="PROSITE" id="PS50893">
    <property type="entry name" value="ABC_TRANSPORTER_2"/>
    <property type="match status" value="1"/>
</dbReference>
<dbReference type="KEGG" id="scas:SACC_27110"/>
<keyword evidence="2" id="KW-0547">Nucleotide-binding</keyword>
<dbReference type="PANTHER" id="PTHR43230:SF3">
    <property type="entry name" value="ABC-TYPE DIPEPTIDE_OLIGOPEPTIDE TRANSPORT SYSTEM, ATPASE COMPONENT"/>
    <property type="match status" value="1"/>
</dbReference>
<gene>
    <name evidence="5" type="ORF">SACC_27110</name>
</gene>
<dbReference type="Pfam" id="PF00005">
    <property type="entry name" value="ABC_tran"/>
    <property type="match status" value="1"/>
</dbReference>
<dbReference type="GO" id="GO:0005524">
    <property type="term" value="F:ATP binding"/>
    <property type="evidence" value="ECO:0007669"/>
    <property type="project" value="UniProtKB-KW"/>
</dbReference>
<reference evidence="5 6" key="1">
    <citation type="journal article" date="2022" name="Microbiol. Resour. Announc.">
        <title>Complete Genome Sequence of the Hyperthermophilic and Acidophilic Archaeon Saccharolobus caldissimus Strain HS-3T.</title>
        <authorList>
            <person name="Sakai H.D."/>
            <person name="Kurosawa N."/>
        </authorList>
    </citation>
    <scope>NUCLEOTIDE SEQUENCE [LARGE SCALE GENOMIC DNA]</scope>
    <source>
        <strain evidence="5 6">JCM32116</strain>
    </source>
</reference>
<protein>
    <submittedName>
        <fullName evidence="5">ABC transporter ATP-binding protein</fullName>
    </submittedName>
</protein>
<dbReference type="AlphaFoldDB" id="A0AAQ4CV63"/>
<dbReference type="SUPFAM" id="SSF52540">
    <property type="entry name" value="P-loop containing nucleoside triphosphate hydrolases"/>
    <property type="match status" value="1"/>
</dbReference>
<dbReference type="InterPro" id="IPR003439">
    <property type="entry name" value="ABC_transporter-like_ATP-bd"/>
</dbReference>
<sequence>MSKFINIINISKYYRNNKIVITALENINLEIEQGEILAVVGESGSGKTTLGKITVGLIKPSKGNVIIGKQDLTKVKNPKEIWKIAQYIHQDPYSALDPYMTVDEVLDRPLQYLLNINDKNDRNNMKIEMLNKVDLDEKYLRKRIQELSGGERQRILIARAFIISPKYIVADEPTTMIDFIHRRDVINLLIELKNTYNTSFMLITHDISTASIANNIAVIYKGRLVEYGNSDDIINEPLHPYTQLLMSVVPERLINKSFPKININNEESFPKINIKGCPFVNRCPLAKELCKTKYPDYINIGKNHLVACNLYQ</sequence>
<dbReference type="GO" id="GO:0016887">
    <property type="term" value="F:ATP hydrolysis activity"/>
    <property type="evidence" value="ECO:0007669"/>
    <property type="project" value="InterPro"/>
</dbReference>
<keyword evidence="1" id="KW-0813">Transport</keyword>
<evidence type="ECO:0000313" key="6">
    <source>
        <dbReference type="Proteomes" id="UP001319921"/>
    </source>
</evidence>
<dbReference type="GeneID" id="68867432"/>